<protein>
    <submittedName>
        <fullName evidence="4">UDP-glycosyltransferase 91C1</fullName>
    </submittedName>
</protein>
<dbReference type="GO" id="GO:0016757">
    <property type="term" value="F:glycosyltransferase activity"/>
    <property type="evidence" value="ECO:0007669"/>
    <property type="project" value="UniProtKB-KW"/>
</dbReference>
<evidence type="ECO:0000313" key="4">
    <source>
        <dbReference type="EMBL" id="KAL2460378.1"/>
    </source>
</evidence>
<name>A0ABD1P915_9LAMI</name>
<dbReference type="EMBL" id="JBFOLK010000014">
    <property type="protein sequence ID" value="KAL2460378.1"/>
    <property type="molecule type" value="Genomic_DNA"/>
</dbReference>
<dbReference type="FunFam" id="3.40.50.2000:FF:000088">
    <property type="entry name" value="Glycosyltransferase"/>
    <property type="match status" value="1"/>
</dbReference>
<dbReference type="InterPro" id="IPR050481">
    <property type="entry name" value="UDP-glycosyltransf_plant"/>
</dbReference>
<dbReference type="Gene3D" id="3.40.50.2000">
    <property type="entry name" value="Glycogen Phosphorylase B"/>
    <property type="match status" value="2"/>
</dbReference>
<reference evidence="5" key="1">
    <citation type="submission" date="2024-07" db="EMBL/GenBank/DDBJ databases">
        <title>Two chromosome-level genome assemblies of Korean endemic species Abeliophyllum distichum and Forsythia ovata (Oleaceae).</title>
        <authorList>
            <person name="Jang H."/>
        </authorList>
    </citation>
    <scope>NUCLEOTIDE SEQUENCE [LARGE SCALE GENOMIC DNA]</scope>
</reference>
<dbReference type="PANTHER" id="PTHR48049:SF75">
    <property type="entry name" value="UDP-RHAMNOSE:RHAMNOSYLTRANSFERASE 1"/>
    <property type="match status" value="1"/>
</dbReference>
<sequence length="470" mass="53117">MAAEQCHVMMFPWLAFGHMLPFLELSKKLAAKDILVSFVSTPKNLQRLPPIPSNLVDRIKLLEIPMPLVPGLPENCEATIDLQEDEVQYLKKAYDKLAKPFEKFLEENIPDLILIDFAPYLIPEIAAKFGVPTAFFSVYTAATLAYMGPPDELKSGKRRRSPEQFTRSPDWFPFPSLVAHRSDYAPRMLRNTHFPDVSGVSSGQRMAKILEECSFVIVRSCKEFEGEYINLTEELYQRPVLPIGILPPVSKENMSHMAIDSSLTGTFKWLNGQQPKSVLFVGFGSEYKMPIEQIHELAFALELSRLPFLWILRKPEGIESSDLLPSGFANRTLSQGIVTLSWVPQSEILTHPAIGACLFHSGWGTIIEALCFGHPLILMPMVADQGLNAKLLMEKEIGYEVPRNEDGSFNRDVVAKSVRKVMLEPEGEPLKLKASLMRNIFNNQDLHDSYINTFIQHLKKFEVSKGHMEV</sequence>
<comment type="similarity">
    <text evidence="1">Belongs to the UDP-glycosyltransferase family.</text>
</comment>
<proteinExistence type="inferred from homology"/>
<evidence type="ECO:0000256" key="2">
    <source>
        <dbReference type="ARBA" id="ARBA00022676"/>
    </source>
</evidence>
<dbReference type="SUPFAM" id="SSF53756">
    <property type="entry name" value="UDP-Glycosyltransferase/glycogen phosphorylase"/>
    <property type="match status" value="1"/>
</dbReference>
<organism evidence="4 5">
    <name type="scientific">Abeliophyllum distichum</name>
    <dbReference type="NCBI Taxonomy" id="126358"/>
    <lineage>
        <taxon>Eukaryota</taxon>
        <taxon>Viridiplantae</taxon>
        <taxon>Streptophyta</taxon>
        <taxon>Embryophyta</taxon>
        <taxon>Tracheophyta</taxon>
        <taxon>Spermatophyta</taxon>
        <taxon>Magnoliopsida</taxon>
        <taxon>eudicotyledons</taxon>
        <taxon>Gunneridae</taxon>
        <taxon>Pentapetalae</taxon>
        <taxon>asterids</taxon>
        <taxon>lamiids</taxon>
        <taxon>Lamiales</taxon>
        <taxon>Oleaceae</taxon>
        <taxon>Forsythieae</taxon>
        <taxon>Abeliophyllum</taxon>
    </lineage>
</organism>
<dbReference type="InterPro" id="IPR002213">
    <property type="entry name" value="UDP_glucos_trans"/>
</dbReference>
<dbReference type="Proteomes" id="UP001604336">
    <property type="component" value="Unassembled WGS sequence"/>
</dbReference>
<gene>
    <name evidence="4" type="ORF">Adt_43798</name>
</gene>
<dbReference type="PANTHER" id="PTHR48049">
    <property type="entry name" value="GLYCOSYLTRANSFERASE"/>
    <property type="match status" value="1"/>
</dbReference>
<dbReference type="CDD" id="cd03784">
    <property type="entry name" value="GT1_Gtf-like"/>
    <property type="match status" value="1"/>
</dbReference>
<dbReference type="AlphaFoldDB" id="A0ABD1P915"/>
<keyword evidence="3" id="KW-0808">Transferase</keyword>
<keyword evidence="5" id="KW-1185">Reference proteome</keyword>
<evidence type="ECO:0000256" key="3">
    <source>
        <dbReference type="ARBA" id="ARBA00022679"/>
    </source>
</evidence>
<evidence type="ECO:0000256" key="1">
    <source>
        <dbReference type="ARBA" id="ARBA00009995"/>
    </source>
</evidence>
<comment type="caution">
    <text evidence="4">The sequence shown here is derived from an EMBL/GenBank/DDBJ whole genome shotgun (WGS) entry which is preliminary data.</text>
</comment>
<dbReference type="FunFam" id="3.40.50.2000:FF:000037">
    <property type="entry name" value="Glycosyltransferase"/>
    <property type="match status" value="1"/>
</dbReference>
<keyword evidence="2" id="KW-0328">Glycosyltransferase</keyword>
<accession>A0ABD1P915</accession>
<dbReference type="Pfam" id="PF00201">
    <property type="entry name" value="UDPGT"/>
    <property type="match status" value="1"/>
</dbReference>
<evidence type="ECO:0000313" key="5">
    <source>
        <dbReference type="Proteomes" id="UP001604336"/>
    </source>
</evidence>